<feature type="transmembrane region" description="Helical" evidence="8">
    <location>
        <begin position="185"/>
        <end position="206"/>
    </location>
</feature>
<keyword evidence="6 8" id="KW-0472">Membrane</keyword>
<dbReference type="OrthoDB" id="5290825at2759"/>
<dbReference type="PROSITE" id="PS50850">
    <property type="entry name" value="MFS"/>
    <property type="match status" value="1"/>
</dbReference>
<protein>
    <recommendedName>
        <fullName evidence="9">Major facilitator superfamily (MFS) profile domain-containing protein</fullName>
    </recommendedName>
</protein>
<keyword evidence="5 8" id="KW-1133">Transmembrane helix</keyword>
<organism evidence="10 11">
    <name type="scientific">Botryotinia narcissicola</name>
    <dbReference type="NCBI Taxonomy" id="278944"/>
    <lineage>
        <taxon>Eukaryota</taxon>
        <taxon>Fungi</taxon>
        <taxon>Dikarya</taxon>
        <taxon>Ascomycota</taxon>
        <taxon>Pezizomycotina</taxon>
        <taxon>Leotiomycetes</taxon>
        <taxon>Helotiales</taxon>
        <taxon>Sclerotiniaceae</taxon>
        <taxon>Botryotinia</taxon>
    </lineage>
</organism>
<comment type="subcellular location">
    <subcellularLocation>
        <location evidence="1">Membrane</location>
        <topology evidence="1">Multi-pass membrane protein</topology>
    </subcellularLocation>
</comment>
<feature type="transmembrane region" description="Helical" evidence="8">
    <location>
        <begin position="543"/>
        <end position="563"/>
    </location>
</feature>
<dbReference type="PANTHER" id="PTHR48020">
    <property type="entry name" value="PROTON MYO-INOSITOL COTRANSPORTER"/>
    <property type="match status" value="1"/>
</dbReference>
<evidence type="ECO:0000256" key="7">
    <source>
        <dbReference type="SAM" id="MobiDB-lite"/>
    </source>
</evidence>
<dbReference type="InterPro" id="IPR050814">
    <property type="entry name" value="Myo-inositol_Transporter"/>
</dbReference>
<dbReference type="FunFam" id="1.20.1250.20:FF:000100">
    <property type="entry name" value="MFS sugar transporter, putative"/>
    <property type="match status" value="1"/>
</dbReference>
<dbReference type="GO" id="GO:0015798">
    <property type="term" value="P:myo-inositol transport"/>
    <property type="evidence" value="ECO:0007669"/>
    <property type="project" value="UniProtKB-ARBA"/>
</dbReference>
<feature type="transmembrane region" description="Helical" evidence="8">
    <location>
        <begin position="227"/>
        <end position="247"/>
    </location>
</feature>
<keyword evidence="11" id="KW-1185">Reference proteome</keyword>
<dbReference type="Gene3D" id="1.20.1250.20">
    <property type="entry name" value="MFS general substrate transporter like domains"/>
    <property type="match status" value="1"/>
</dbReference>
<dbReference type="Proteomes" id="UP000297452">
    <property type="component" value="Unassembled WGS sequence"/>
</dbReference>
<dbReference type="InterPro" id="IPR020846">
    <property type="entry name" value="MFS_dom"/>
</dbReference>
<evidence type="ECO:0000313" key="11">
    <source>
        <dbReference type="Proteomes" id="UP000297452"/>
    </source>
</evidence>
<dbReference type="InterPro" id="IPR036259">
    <property type="entry name" value="MFS_trans_sf"/>
</dbReference>
<name>A0A4Z1I273_9HELO</name>
<dbReference type="InterPro" id="IPR005828">
    <property type="entry name" value="MFS_sugar_transport-like"/>
</dbReference>
<comment type="caution">
    <text evidence="10">The sequence shown here is derived from an EMBL/GenBank/DDBJ whole genome shotgun (WGS) entry which is preliminary data.</text>
</comment>
<dbReference type="SUPFAM" id="SSF103473">
    <property type="entry name" value="MFS general substrate transporter"/>
    <property type="match status" value="1"/>
</dbReference>
<dbReference type="EMBL" id="PQXJ01000237">
    <property type="protein sequence ID" value="TGO55788.1"/>
    <property type="molecule type" value="Genomic_DNA"/>
</dbReference>
<feature type="transmembrane region" description="Helical" evidence="8">
    <location>
        <begin position="575"/>
        <end position="594"/>
    </location>
</feature>
<evidence type="ECO:0000256" key="6">
    <source>
        <dbReference type="ARBA" id="ARBA00023136"/>
    </source>
</evidence>
<dbReference type="GO" id="GO:0016020">
    <property type="term" value="C:membrane"/>
    <property type="evidence" value="ECO:0007669"/>
    <property type="project" value="UniProtKB-SubCell"/>
</dbReference>
<feature type="compositionally biased region" description="Polar residues" evidence="7">
    <location>
        <begin position="14"/>
        <end position="23"/>
    </location>
</feature>
<dbReference type="GO" id="GO:0015791">
    <property type="term" value="P:polyol transmembrane transport"/>
    <property type="evidence" value="ECO:0007669"/>
    <property type="project" value="UniProtKB-ARBA"/>
</dbReference>
<evidence type="ECO:0000256" key="5">
    <source>
        <dbReference type="ARBA" id="ARBA00022989"/>
    </source>
</evidence>
<dbReference type="InterPro" id="IPR003663">
    <property type="entry name" value="Sugar/inositol_transpt"/>
</dbReference>
<evidence type="ECO:0000256" key="4">
    <source>
        <dbReference type="ARBA" id="ARBA00022692"/>
    </source>
</evidence>
<feature type="transmembrane region" description="Helical" evidence="8">
    <location>
        <begin position="477"/>
        <end position="498"/>
    </location>
</feature>
<keyword evidence="4 8" id="KW-0812">Transmembrane</keyword>
<dbReference type="NCBIfam" id="TIGR00879">
    <property type="entry name" value="SP"/>
    <property type="match status" value="1"/>
</dbReference>
<sequence length="676" mass="74842">MADDLGPHHKHDQSATTNLSGNTGEVAPAYEKDEVGAQEKEVLRKGGIDLTQLSANTTGEIRNPLIGIPKHQLVADVETFANKHNLTDILPNLIKGALVAQSPHHADKITELDDEDRRVLEEEVTHRWKHPKQLYMTIILNSVAAAIQGWDQTGANGANLTFGEALGIPDTGPTCEAQGTCEKNAWIIGAINAMPYIAICLFSVSATEHTAWISDPVNHYIGRRGTIFVAAIFSLIAPLGMGCSQTYGQLMACRVLLGIGMGLKEVTVPVFSAENSPTSIRGGLVMSWQVWTAAGIFLGTCANLVFVHSGALAWRLQFGSALVPAIPLVIGIYFCPESPRWLLKKGNVPKAYRSLLRLRNSPLQAARDLYSIQAQLDYEDRLLEQSGLAKNGNMFTRFIELFTVPRLRRATQASGIVMIAQQMCGINIIAFYSSTIFKNAGATLIGALLASFGFGLINFIFAWPAVWTIDTFGRRTLLLFTFPQMFWTLLAAGLCYFIPQSSKAHIGMVAFFIYLFDIAYSPGEGPVPFTYSAEVFPLSHREIGMSWAVATNNFWASILSLTLPRMLAAMKPQGVFGFYAGLNLVAFALIFFFLPETKQRTLEELDYVFAVPTRTHAKFQIQQQFPWWVRKWILRRKGEVEPQLYKFEDEVWVEQELDTRGVSSGLDVGGHKKELV</sequence>
<feature type="transmembrane region" description="Helical" evidence="8">
    <location>
        <begin position="444"/>
        <end position="465"/>
    </location>
</feature>
<dbReference type="AlphaFoldDB" id="A0A4Z1I273"/>
<evidence type="ECO:0000256" key="1">
    <source>
        <dbReference type="ARBA" id="ARBA00004141"/>
    </source>
</evidence>
<evidence type="ECO:0000256" key="8">
    <source>
        <dbReference type="SAM" id="Phobius"/>
    </source>
</evidence>
<evidence type="ECO:0000313" key="10">
    <source>
        <dbReference type="EMBL" id="TGO55788.1"/>
    </source>
</evidence>
<dbReference type="PANTHER" id="PTHR48020:SF14">
    <property type="entry name" value="SUGAR TRANSPORTER, PUTATIVE-RELATED"/>
    <property type="match status" value="1"/>
</dbReference>
<proteinExistence type="inferred from homology"/>
<feature type="transmembrane region" description="Helical" evidence="8">
    <location>
        <begin position="413"/>
        <end position="432"/>
    </location>
</feature>
<feature type="domain" description="Major facilitator superfamily (MFS) profile" evidence="9">
    <location>
        <begin position="137"/>
        <end position="598"/>
    </location>
</feature>
<dbReference type="Pfam" id="PF00083">
    <property type="entry name" value="Sugar_tr"/>
    <property type="match status" value="1"/>
</dbReference>
<feature type="transmembrane region" description="Helical" evidence="8">
    <location>
        <begin position="505"/>
        <end position="523"/>
    </location>
</feature>
<evidence type="ECO:0000256" key="3">
    <source>
        <dbReference type="ARBA" id="ARBA00022448"/>
    </source>
</evidence>
<feature type="region of interest" description="Disordered" evidence="7">
    <location>
        <begin position="1"/>
        <end position="25"/>
    </location>
</feature>
<dbReference type="GO" id="GO:0022857">
    <property type="term" value="F:transmembrane transporter activity"/>
    <property type="evidence" value="ECO:0007669"/>
    <property type="project" value="InterPro"/>
</dbReference>
<keyword evidence="3" id="KW-0813">Transport</keyword>
<feature type="transmembrane region" description="Helical" evidence="8">
    <location>
        <begin position="314"/>
        <end position="334"/>
    </location>
</feature>
<dbReference type="InterPro" id="IPR005829">
    <property type="entry name" value="Sugar_transporter_CS"/>
</dbReference>
<gene>
    <name evidence="10" type="ORF">BOTNAR_0237g00040</name>
</gene>
<reference evidence="10 11" key="1">
    <citation type="submission" date="2017-12" db="EMBL/GenBank/DDBJ databases">
        <title>Comparative genomics of Botrytis spp.</title>
        <authorList>
            <person name="Valero-Jimenez C.A."/>
            <person name="Tapia P."/>
            <person name="Veloso J."/>
            <person name="Silva-Moreno E."/>
            <person name="Staats M."/>
            <person name="Valdes J.H."/>
            <person name="Van Kan J.A.L."/>
        </authorList>
    </citation>
    <scope>NUCLEOTIDE SEQUENCE [LARGE SCALE GENOMIC DNA]</scope>
    <source>
        <strain evidence="10 11">MUCL2120</strain>
    </source>
</reference>
<feature type="transmembrane region" description="Helical" evidence="8">
    <location>
        <begin position="288"/>
        <end position="307"/>
    </location>
</feature>
<evidence type="ECO:0000256" key="2">
    <source>
        <dbReference type="ARBA" id="ARBA00010992"/>
    </source>
</evidence>
<evidence type="ECO:0000259" key="9">
    <source>
        <dbReference type="PROSITE" id="PS50850"/>
    </source>
</evidence>
<dbReference type="PROSITE" id="PS00217">
    <property type="entry name" value="SUGAR_TRANSPORT_2"/>
    <property type="match status" value="1"/>
</dbReference>
<comment type="similarity">
    <text evidence="2">Belongs to the major facilitator superfamily. Sugar transporter (TC 2.A.1.1) family.</text>
</comment>
<accession>A0A4Z1I273</accession>
<dbReference type="PRINTS" id="PR00171">
    <property type="entry name" value="SUGRTRNSPORT"/>
</dbReference>